<reference evidence="2" key="1">
    <citation type="submission" date="2019-12" db="EMBL/GenBank/DDBJ databases">
        <title>Genome sequencing and annotation of Brassica cretica.</title>
        <authorList>
            <person name="Studholme D.J."/>
            <person name="Sarris P.F."/>
        </authorList>
    </citation>
    <scope>NUCLEOTIDE SEQUENCE</scope>
    <source>
        <strain evidence="2">PFS-102/07</strain>
        <tissue evidence="2">Leaf</tissue>
    </source>
</reference>
<evidence type="ECO:0000256" key="1">
    <source>
        <dbReference type="SAM" id="SignalP"/>
    </source>
</evidence>
<sequence length="121" mass="13468">MLMTVYLLWLFEVLLTLLELEKFLPYQDGTLRFLVLVKGVEHLVTKRKAVAKLVHNSSGSSGDRLVLTLPPSCARDSSKFSVTMPSEITFANPFTHLHEIHSTPCSQIDNTLPMLTAAKAV</sequence>
<proteinExistence type="predicted"/>
<accession>A0A8S9LZF0</accession>
<organism evidence="2">
    <name type="scientific">Brassica cretica</name>
    <name type="common">Mustard</name>
    <dbReference type="NCBI Taxonomy" id="69181"/>
    <lineage>
        <taxon>Eukaryota</taxon>
        <taxon>Viridiplantae</taxon>
        <taxon>Streptophyta</taxon>
        <taxon>Embryophyta</taxon>
        <taxon>Tracheophyta</taxon>
        <taxon>Spermatophyta</taxon>
        <taxon>Magnoliopsida</taxon>
        <taxon>eudicotyledons</taxon>
        <taxon>Gunneridae</taxon>
        <taxon>Pentapetalae</taxon>
        <taxon>rosids</taxon>
        <taxon>malvids</taxon>
        <taxon>Brassicales</taxon>
        <taxon>Brassicaceae</taxon>
        <taxon>Brassiceae</taxon>
        <taxon>Brassica</taxon>
    </lineage>
</organism>
<dbReference type="EMBL" id="QGKY02000089">
    <property type="protein sequence ID" value="KAF2612795.1"/>
    <property type="molecule type" value="Genomic_DNA"/>
</dbReference>
<feature type="signal peptide" evidence="1">
    <location>
        <begin position="1"/>
        <end position="18"/>
    </location>
</feature>
<protein>
    <submittedName>
        <fullName evidence="2">Uncharacterized protein</fullName>
    </submittedName>
</protein>
<keyword evidence="1" id="KW-0732">Signal</keyword>
<comment type="caution">
    <text evidence="2">The sequence shown here is derived from an EMBL/GenBank/DDBJ whole genome shotgun (WGS) entry which is preliminary data.</text>
</comment>
<gene>
    <name evidence="2" type="ORF">F2Q70_00009284</name>
</gene>
<feature type="chain" id="PRO_5035907828" evidence="1">
    <location>
        <begin position="19"/>
        <end position="121"/>
    </location>
</feature>
<evidence type="ECO:0000313" key="2">
    <source>
        <dbReference type="EMBL" id="KAF2612795.1"/>
    </source>
</evidence>
<name>A0A8S9LZF0_BRACR</name>
<dbReference type="AlphaFoldDB" id="A0A8S9LZF0"/>